<evidence type="ECO:0000313" key="2">
    <source>
        <dbReference type="Proteomes" id="UP000499080"/>
    </source>
</evidence>
<name>A0A4Y2RN08_ARAVE</name>
<sequence>MRYHLFTKTHVDPLHRPGGVRQSIYLLTTHVDPYPRLERCDEVSFIYLQPIVDPIHHWYGGRGGTIYFTYNSTSTHSTHWYGAVWRSPRCT</sequence>
<comment type="caution">
    <text evidence="1">The sequence shown here is derived from an EMBL/GenBank/DDBJ whole genome shotgun (WGS) entry which is preliminary data.</text>
</comment>
<evidence type="ECO:0000313" key="1">
    <source>
        <dbReference type="EMBL" id="GBN76649.1"/>
    </source>
</evidence>
<reference evidence="1 2" key="1">
    <citation type="journal article" date="2019" name="Sci. Rep.">
        <title>Orb-weaving spider Araneus ventricosus genome elucidates the spidroin gene catalogue.</title>
        <authorList>
            <person name="Kono N."/>
            <person name="Nakamura H."/>
            <person name="Ohtoshi R."/>
            <person name="Moran D.A.P."/>
            <person name="Shinohara A."/>
            <person name="Yoshida Y."/>
            <person name="Fujiwara M."/>
            <person name="Mori M."/>
            <person name="Tomita M."/>
            <person name="Arakawa K."/>
        </authorList>
    </citation>
    <scope>NUCLEOTIDE SEQUENCE [LARGE SCALE GENOMIC DNA]</scope>
</reference>
<dbReference type="EMBL" id="BGPR01017602">
    <property type="protein sequence ID" value="GBN76649.1"/>
    <property type="molecule type" value="Genomic_DNA"/>
</dbReference>
<organism evidence="1 2">
    <name type="scientific">Araneus ventricosus</name>
    <name type="common">Orbweaver spider</name>
    <name type="synonym">Epeira ventricosa</name>
    <dbReference type="NCBI Taxonomy" id="182803"/>
    <lineage>
        <taxon>Eukaryota</taxon>
        <taxon>Metazoa</taxon>
        <taxon>Ecdysozoa</taxon>
        <taxon>Arthropoda</taxon>
        <taxon>Chelicerata</taxon>
        <taxon>Arachnida</taxon>
        <taxon>Araneae</taxon>
        <taxon>Araneomorphae</taxon>
        <taxon>Entelegynae</taxon>
        <taxon>Araneoidea</taxon>
        <taxon>Araneidae</taxon>
        <taxon>Araneus</taxon>
    </lineage>
</organism>
<gene>
    <name evidence="1" type="ORF">AVEN_97846_1</name>
</gene>
<accession>A0A4Y2RN08</accession>
<keyword evidence="2" id="KW-1185">Reference proteome</keyword>
<dbReference type="Proteomes" id="UP000499080">
    <property type="component" value="Unassembled WGS sequence"/>
</dbReference>
<proteinExistence type="predicted"/>
<dbReference type="AlphaFoldDB" id="A0A4Y2RN08"/>
<protein>
    <submittedName>
        <fullName evidence="1">Uncharacterized protein</fullName>
    </submittedName>
</protein>